<comment type="caution">
    <text evidence="1">The sequence shown here is derived from an EMBL/GenBank/DDBJ whole genome shotgun (WGS) entry which is preliminary data.</text>
</comment>
<keyword evidence="2" id="KW-1185">Reference proteome</keyword>
<evidence type="ECO:0000313" key="1">
    <source>
        <dbReference type="EMBL" id="MEQ2183820.1"/>
    </source>
</evidence>
<dbReference type="EMBL" id="JAHRIO010080023">
    <property type="protein sequence ID" value="MEQ2183820.1"/>
    <property type="molecule type" value="Genomic_DNA"/>
</dbReference>
<sequence length="144" mass="15869">GGAELLLRTLQDLDPAVCSHAPQPQLQPPVTHSAEVAMTITLHTALIHLEHQKSCIRCLLITAQLGVSMDSPQESVLSSLYNLYTSHCRPAHSSNIILTFANSLQLILHREHPYPLCLGVVLPPHRRRLQKVVKMAQKVAPSPL</sequence>
<organism evidence="1 2">
    <name type="scientific">Goodea atripinnis</name>
    <dbReference type="NCBI Taxonomy" id="208336"/>
    <lineage>
        <taxon>Eukaryota</taxon>
        <taxon>Metazoa</taxon>
        <taxon>Chordata</taxon>
        <taxon>Craniata</taxon>
        <taxon>Vertebrata</taxon>
        <taxon>Euteleostomi</taxon>
        <taxon>Actinopterygii</taxon>
        <taxon>Neopterygii</taxon>
        <taxon>Teleostei</taxon>
        <taxon>Neoteleostei</taxon>
        <taxon>Acanthomorphata</taxon>
        <taxon>Ovalentaria</taxon>
        <taxon>Atherinomorphae</taxon>
        <taxon>Cyprinodontiformes</taxon>
        <taxon>Goodeidae</taxon>
        <taxon>Goodea</taxon>
    </lineage>
</organism>
<evidence type="ECO:0000313" key="2">
    <source>
        <dbReference type="Proteomes" id="UP001476798"/>
    </source>
</evidence>
<accession>A0ABV0PK27</accession>
<reference evidence="1 2" key="1">
    <citation type="submission" date="2021-06" db="EMBL/GenBank/DDBJ databases">
        <authorList>
            <person name="Palmer J.M."/>
        </authorList>
    </citation>
    <scope>NUCLEOTIDE SEQUENCE [LARGE SCALE GENOMIC DNA]</scope>
    <source>
        <strain evidence="1 2">GA_2019</strain>
        <tissue evidence="1">Muscle</tissue>
    </source>
</reference>
<proteinExistence type="predicted"/>
<gene>
    <name evidence="1" type="ORF">GOODEAATRI_001819</name>
</gene>
<name>A0ABV0PK27_9TELE</name>
<feature type="non-terminal residue" evidence="1">
    <location>
        <position position="1"/>
    </location>
</feature>
<protein>
    <submittedName>
        <fullName evidence="1">Uncharacterized protein</fullName>
    </submittedName>
</protein>
<dbReference type="Proteomes" id="UP001476798">
    <property type="component" value="Unassembled WGS sequence"/>
</dbReference>